<feature type="transmembrane region" description="Helical" evidence="7">
    <location>
        <begin position="257"/>
        <end position="278"/>
    </location>
</feature>
<dbReference type="SUPFAM" id="SSF103473">
    <property type="entry name" value="MFS general substrate transporter"/>
    <property type="match status" value="1"/>
</dbReference>
<evidence type="ECO:0000256" key="1">
    <source>
        <dbReference type="ARBA" id="ARBA00004141"/>
    </source>
</evidence>
<dbReference type="FunFam" id="1.20.1250.20:FF:000106">
    <property type="entry name" value="MFS transporter, putative"/>
    <property type="match status" value="1"/>
</dbReference>
<dbReference type="Pfam" id="PF07690">
    <property type="entry name" value="MFS_1"/>
    <property type="match status" value="1"/>
</dbReference>
<keyword evidence="5 7" id="KW-0472">Membrane</keyword>
<dbReference type="PANTHER" id="PTHR43791:SF65">
    <property type="entry name" value="MAJOR FACILITATOR SUPERFAMILY (MFS) PROFILE DOMAIN-CONTAINING PROTEIN-RELATED"/>
    <property type="match status" value="1"/>
</dbReference>
<evidence type="ECO:0000256" key="6">
    <source>
        <dbReference type="SAM" id="MobiDB-lite"/>
    </source>
</evidence>
<evidence type="ECO:0000256" key="5">
    <source>
        <dbReference type="ARBA" id="ARBA00023136"/>
    </source>
</evidence>
<dbReference type="OrthoDB" id="1935484at2759"/>
<gene>
    <name evidence="8" type="ORF">B0A52_04666</name>
</gene>
<comment type="caution">
    <text evidence="8">The sequence shown here is derived from an EMBL/GenBank/DDBJ whole genome shotgun (WGS) entry which is preliminary data.</text>
</comment>
<dbReference type="AlphaFoldDB" id="A0A438N911"/>
<comment type="subcellular location">
    <subcellularLocation>
        <location evidence="1">Membrane</location>
        <topology evidence="1">Multi-pass membrane protein</topology>
    </subcellularLocation>
</comment>
<dbReference type="Proteomes" id="UP000288859">
    <property type="component" value="Unassembled WGS sequence"/>
</dbReference>
<evidence type="ECO:0000256" key="7">
    <source>
        <dbReference type="SAM" id="Phobius"/>
    </source>
</evidence>
<feature type="region of interest" description="Disordered" evidence="6">
    <location>
        <begin position="1"/>
        <end position="20"/>
    </location>
</feature>
<accession>A0A438N911</accession>
<evidence type="ECO:0000256" key="2">
    <source>
        <dbReference type="ARBA" id="ARBA00022448"/>
    </source>
</evidence>
<feature type="transmembrane region" description="Helical" evidence="7">
    <location>
        <begin position="225"/>
        <end position="245"/>
    </location>
</feature>
<dbReference type="InterPro" id="IPR036259">
    <property type="entry name" value="MFS_trans_sf"/>
</dbReference>
<dbReference type="Gene3D" id="1.20.1250.20">
    <property type="entry name" value="MFS general substrate transporter like domains"/>
    <property type="match status" value="1"/>
</dbReference>
<dbReference type="InterPro" id="IPR011701">
    <property type="entry name" value="MFS"/>
</dbReference>
<feature type="transmembrane region" description="Helical" evidence="7">
    <location>
        <begin position="290"/>
        <end position="309"/>
    </location>
</feature>
<evidence type="ECO:0008006" key="10">
    <source>
        <dbReference type="Google" id="ProtNLM"/>
    </source>
</evidence>
<proteinExistence type="predicted"/>
<name>A0A438N911_EXOME</name>
<keyword evidence="3 7" id="KW-0812">Transmembrane</keyword>
<feature type="transmembrane region" description="Helical" evidence="7">
    <location>
        <begin position="432"/>
        <end position="453"/>
    </location>
</feature>
<keyword evidence="4 7" id="KW-1133">Transmembrane helix</keyword>
<dbReference type="PANTHER" id="PTHR43791">
    <property type="entry name" value="PERMEASE-RELATED"/>
    <property type="match status" value="1"/>
</dbReference>
<evidence type="ECO:0000256" key="4">
    <source>
        <dbReference type="ARBA" id="ARBA00022989"/>
    </source>
</evidence>
<sequence>MTDIEKRDLGPNQPAGNAVLSPVSVTLENKSSSSDEDVQAIRERILDRHAEELRKTEPPVLPIATLFRRRKHHDLDQIATQPSVYDDPEAAKYFQPIPKYENIHRFDPSARWTWAEELPLINKIDWKITVWACVAFFALDLDRGNISQANTDNFLEDLNLSTNDFNLGNTVFRLAFLSAELPSQLVSKKVGPDRWIPTIMVLWSVVAASQFWLSGRASFLACRALLGLLQGGFIPDVILYLSYFFKSTELPFRLGLFWVTLRVVDVIAPILAFGLLRLRGHHGREGWRWLFLIEGLFTLAIGVWSWFMMAASPTQTKSWYRPKGWFTEREEVIMTNRILRDDPSKADMHNRQAVDFKGLWKSLTDYDLWPIYLIGLIFNIPAGPPDQYLTLTLRNLGFDTFDSNLLSIPAQFIGAVTLLVLTYASESFNQRALMGAIGQLWILPNIIAIAILPDNASQWARYAVLTVLLSWPSPHALQVGWCSRNSNTVRTRTVSAALYNMFVQTGGIILSNIYRADDRPLYRRGNRQLAIICGTTIVWYGIVKAYYVWRNNSRSKIWDAMTKEASSHEQLKYLATTTDAGSKRLDFRFAH</sequence>
<dbReference type="GO" id="GO:0016020">
    <property type="term" value="C:membrane"/>
    <property type="evidence" value="ECO:0007669"/>
    <property type="project" value="UniProtKB-SubCell"/>
</dbReference>
<protein>
    <recommendedName>
        <fullName evidence="10">Major facilitator superfamily (MFS) profile domain-containing protein</fullName>
    </recommendedName>
</protein>
<reference evidence="8 9" key="1">
    <citation type="submission" date="2017-03" db="EMBL/GenBank/DDBJ databases">
        <title>Genomes of endolithic fungi from Antarctica.</title>
        <authorList>
            <person name="Coleine C."/>
            <person name="Masonjones S."/>
            <person name="Stajich J.E."/>
        </authorList>
    </citation>
    <scope>NUCLEOTIDE SEQUENCE [LARGE SCALE GENOMIC DNA]</scope>
    <source>
        <strain evidence="8 9">CCFEE 6314</strain>
    </source>
</reference>
<evidence type="ECO:0000256" key="3">
    <source>
        <dbReference type="ARBA" id="ARBA00022692"/>
    </source>
</evidence>
<evidence type="ECO:0000313" key="9">
    <source>
        <dbReference type="Proteomes" id="UP000288859"/>
    </source>
</evidence>
<organism evidence="8 9">
    <name type="scientific">Exophiala mesophila</name>
    <name type="common">Black yeast-like fungus</name>
    <dbReference type="NCBI Taxonomy" id="212818"/>
    <lineage>
        <taxon>Eukaryota</taxon>
        <taxon>Fungi</taxon>
        <taxon>Dikarya</taxon>
        <taxon>Ascomycota</taxon>
        <taxon>Pezizomycotina</taxon>
        <taxon>Eurotiomycetes</taxon>
        <taxon>Chaetothyriomycetidae</taxon>
        <taxon>Chaetothyriales</taxon>
        <taxon>Herpotrichiellaceae</taxon>
        <taxon>Exophiala</taxon>
    </lineage>
</organism>
<feature type="transmembrane region" description="Helical" evidence="7">
    <location>
        <begin position="528"/>
        <end position="549"/>
    </location>
</feature>
<feature type="transmembrane region" description="Helical" evidence="7">
    <location>
        <begin position="497"/>
        <end position="516"/>
    </location>
</feature>
<dbReference type="EMBL" id="NAJM01000014">
    <property type="protein sequence ID" value="RVX72068.1"/>
    <property type="molecule type" value="Genomic_DNA"/>
</dbReference>
<keyword evidence="2" id="KW-0813">Transport</keyword>
<evidence type="ECO:0000313" key="8">
    <source>
        <dbReference type="EMBL" id="RVX72068.1"/>
    </source>
</evidence>
<dbReference type="FunFam" id="1.20.1250.20:FF:000247">
    <property type="entry name" value="MFS general substrate transporter"/>
    <property type="match status" value="1"/>
</dbReference>
<dbReference type="GO" id="GO:0022857">
    <property type="term" value="F:transmembrane transporter activity"/>
    <property type="evidence" value="ECO:0007669"/>
    <property type="project" value="InterPro"/>
</dbReference>
<feature type="transmembrane region" description="Helical" evidence="7">
    <location>
        <begin position="405"/>
        <end position="425"/>
    </location>
</feature>
<dbReference type="VEuPathDB" id="FungiDB:PV10_01065"/>
<feature type="transmembrane region" description="Helical" evidence="7">
    <location>
        <begin position="195"/>
        <end position="213"/>
    </location>
</feature>